<proteinExistence type="predicted"/>
<accession>A0A1H3KR02</accession>
<keyword evidence="2" id="KW-1185">Reference proteome</keyword>
<organism evidence="1 2">
    <name type="scientific">Rhodonellum ikkaensis</name>
    <dbReference type="NCBI Taxonomy" id="336829"/>
    <lineage>
        <taxon>Bacteria</taxon>
        <taxon>Pseudomonadati</taxon>
        <taxon>Bacteroidota</taxon>
        <taxon>Cytophagia</taxon>
        <taxon>Cytophagales</taxon>
        <taxon>Cytophagaceae</taxon>
        <taxon>Rhodonellum</taxon>
    </lineage>
</organism>
<comment type="caution">
    <text evidence="1">The sequence shown here is derived from an EMBL/GenBank/DDBJ whole genome shotgun (WGS) entry which is preliminary data.</text>
</comment>
<protein>
    <submittedName>
        <fullName evidence="1">Uncharacterized protein</fullName>
    </submittedName>
</protein>
<name>A0A1H3KR02_9BACT</name>
<evidence type="ECO:0000313" key="1">
    <source>
        <dbReference type="EMBL" id="SDY54208.1"/>
    </source>
</evidence>
<reference evidence="1 2" key="1">
    <citation type="submission" date="2016-10" db="EMBL/GenBank/DDBJ databases">
        <authorList>
            <person name="Varghese N."/>
            <person name="Submissions S."/>
        </authorList>
    </citation>
    <scope>NUCLEOTIDE SEQUENCE [LARGE SCALE GENOMIC DNA]</scope>
    <source>
        <strain evidence="1 2">DSM 17997</strain>
    </source>
</reference>
<evidence type="ECO:0000313" key="2">
    <source>
        <dbReference type="Proteomes" id="UP000199663"/>
    </source>
</evidence>
<dbReference type="Proteomes" id="UP000199663">
    <property type="component" value="Unassembled WGS sequence"/>
</dbReference>
<dbReference type="EMBL" id="FNQC01000001">
    <property type="protein sequence ID" value="SDY54208.1"/>
    <property type="molecule type" value="Genomic_DNA"/>
</dbReference>
<sequence>MYRRAIEFNFLETKRSPSHDLEKSFQGQLVFLKRPFFIKANTFGEK</sequence>
<gene>
    <name evidence="1" type="ORF">SAMN05444412_101476</name>
</gene>